<comment type="cofactor">
    <cofactor evidence="7">
        <name>Mg(2+)</name>
        <dbReference type="ChEBI" id="CHEBI:18420"/>
    </cofactor>
</comment>
<dbReference type="FunFam" id="1.20.120.330:FF:000005">
    <property type="entry name" value="Bifunctional glutamine synthetase adenylyltransferase/adenylyl-removing enzyme"/>
    <property type="match status" value="1"/>
</dbReference>
<comment type="caution">
    <text evidence="10">The sequence shown here is derived from an EMBL/GenBank/DDBJ whole genome shotgun (WGS) entry which is preliminary data.</text>
</comment>
<dbReference type="GO" id="GO:0000287">
    <property type="term" value="F:magnesium ion binding"/>
    <property type="evidence" value="ECO:0007669"/>
    <property type="project" value="UniProtKB-UniRule"/>
</dbReference>
<evidence type="ECO:0000313" key="11">
    <source>
        <dbReference type="Proteomes" id="UP000246569"/>
    </source>
</evidence>
<keyword evidence="6 7" id="KW-0511">Multifunctional enzyme</keyword>
<dbReference type="GO" id="GO:0005829">
    <property type="term" value="C:cytosol"/>
    <property type="evidence" value="ECO:0007669"/>
    <property type="project" value="TreeGrafter"/>
</dbReference>
<keyword evidence="3 7" id="KW-0547">Nucleotide-binding</keyword>
<evidence type="ECO:0000256" key="2">
    <source>
        <dbReference type="ARBA" id="ARBA00022695"/>
    </source>
</evidence>
<keyword evidence="11" id="KW-1185">Reference proteome</keyword>
<feature type="domain" description="Glutamate-ammonia ligase adenylyltransferase repeated" evidence="8">
    <location>
        <begin position="44"/>
        <end position="290"/>
    </location>
</feature>
<keyword evidence="10" id="KW-0436">Ligase</keyword>
<evidence type="ECO:0000256" key="5">
    <source>
        <dbReference type="ARBA" id="ARBA00022842"/>
    </source>
</evidence>
<comment type="catalytic activity">
    <reaction evidence="7">
        <text>[glutamine synthetase]-L-tyrosine + ATP = [glutamine synthetase]-O(4)-(5'-adenylyl)-L-tyrosine + diphosphate</text>
        <dbReference type="Rhea" id="RHEA:18589"/>
        <dbReference type="Rhea" id="RHEA-COMP:10660"/>
        <dbReference type="Rhea" id="RHEA-COMP:10661"/>
        <dbReference type="ChEBI" id="CHEBI:30616"/>
        <dbReference type="ChEBI" id="CHEBI:33019"/>
        <dbReference type="ChEBI" id="CHEBI:46858"/>
        <dbReference type="ChEBI" id="CHEBI:83624"/>
        <dbReference type="EC" id="2.7.7.42"/>
    </reaction>
</comment>
<dbReference type="Gene3D" id="1.20.120.330">
    <property type="entry name" value="Nucleotidyltransferases domain 2"/>
    <property type="match status" value="2"/>
</dbReference>
<dbReference type="Gene3D" id="3.30.460.10">
    <property type="entry name" value="Beta Polymerase, domain 2"/>
    <property type="match status" value="2"/>
</dbReference>
<keyword evidence="1 7" id="KW-0808">Transferase</keyword>
<feature type="domain" description="PII-uridylyltransferase/Glutamine-synthetase adenylyltransferase" evidence="9">
    <location>
        <begin position="837"/>
        <end position="929"/>
    </location>
</feature>
<evidence type="ECO:0000313" key="10">
    <source>
        <dbReference type="EMBL" id="PWV62507.1"/>
    </source>
</evidence>
<keyword evidence="4 7" id="KW-0067">ATP-binding</keyword>
<dbReference type="Gene3D" id="1.20.120.1510">
    <property type="match status" value="1"/>
</dbReference>
<dbReference type="Proteomes" id="UP000246569">
    <property type="component" value="Unassembled WGS sequence"/>
</dbReference>
<evidence type="ECO:0000259" key="8">
    <source>
        <dbReference type="Pfam" id="PF03710"/>
    </source>
</evidence>
<dbReference type="GO" id="GO:0005524">
    <property type="term" value="F:ATP binding"/>
    <property type="evidence" value="ECO:0007669"/>
    <property type="project" value="UniProtKB-UniRule"/>
</dbReference>
<dbReference type="NCBIfam" id="NF008292">
    <property type="entry name" value="PRK11072.1"/>
    <property type="match status" value="1"/>
</dbReference>
<sequence length="962" mass="107297">MNAFAEVLDTLPAVLRPALAASWQDYCDACAREELPAWPVERLHELAMVWAASEFVAAACVRRPAMLHELLTGGDLDHAYAPGQLRQRVDAALLDVSSEDALGVALRRLRQREMVRIAWRDLGGLAPTAATLGDLTDLADACVDAALGQLHVWEVARHGEPRDEHGQAQRLVVLGMGKLGGRELNYSSDIDLIFAFPEHGETDGRRSVSNQEFFLRLGQRLIRALDALTAEGFVFRVDMRLRPFGDSGPLVASFGAFETYYQTQGREWERYALIKARAIAGDIAAGEQLLATLAPFVYRRYLDFGAFEALRKLKAMIAAEVERKGMQDNVKLGRGGIREIEFIGQAFQLIYGGREPELRVRGILAVLERLALTRRLPEDAVVHLQYAYDFLRRTENRIQAQRDQQTHALPADELARTRLALAMGFADWGRFRDTLDGHRDYVAGQFHAVFSEPEAVTAAGEEVVDLGTVWAGQAGELAAVEALRGAGFDDAPQALAALERLRGSFSCRAMREQGRERLDRLMPRLLTALGKVEQPSRTLDRLLPLLEAIARRSVYLALLFESPVALDQLVTLASASPRITEQLTRFPVLLDELLNPAALYAPPNAAALRAELERMLSRVAADDFESQLITLRQFKQINVLRVAAADISGALPLMVVSDHLTMIAERLLARALELAWADTVARHGHPRCRVDGVERTAGFAIIAYGKLGGIELGYGSDLDLVFLHDSSGEEQQTDGARVLDNPSFFARLGQRLIHILSAPTPAGILYEVDTRLRPSGRAGMLVANVEAFADYQRRDAWTWEHQALVRARPVAGDAAIGARFIAIRQEILARPRDPLELRREVREMRERMRSEHGSRRADEFHLKQDRGGMADIEFIVQYLLLAHSREEPILARFTDNVRQLAALEATGILSSSDANLLRDAYRRLRRRSHIAKLRDEPSVIHGDELKEYREGAAALWRRLMED</sequence>
<feature type="domain" description="Glutamate-ammonia ligase adenylyltransferase repeated" evidence="8">
    <location>
        <begin position="567"/>
        <end position="820"/>
    </location>
</feature>
<dbReference type="RefSeq" id="WP_110018323.1">
    <property type="nucleotide sequence ID" value="NZ_QGTJ01000004.1"/>
</dbReference>
<comment type="similarity">
    <text evidence="7">Belongs to the GlnE family.</text>
</comment>
<protein>
    <recommendedName>
        <fullName evidence="7">Bifunctional glutamine synthetase adenylyltransferase/adenylyl-removing enzyme</fullName>
    </recommendedName>
    <alternativeName>
        <fullName evidence="7">ATP:glutamine synthetase adenylyltransferase</fullName>
    </alternativeName>
    <alternativeName>
        <fullName evidence="7">ATase</fullName>
    </alternativeName>
    <domain>
        <recommendedName>
            <fullName evidence="7">Glutamine synthetase adenylyl-L-tyrosine phosphorylase</fullName>
            <ecNumber evidence="7">2.7.7.89</ecNumber>
        </recommendedName>
        <alternativeName>
            <fullName evidence="7">Adenylyl removase</fullName>
            <shortName evidence="7">AR</shortName>
            <shortName evidence="7">AT-N</shortName>
        </alternativeName>
    </domain>
    <domain>
        <recommendedName>
            <fullName evidence="7">Glutamine synthetase adenylyl transferase</fullName>
            <ecNumber evidence="7">2.7.7.42</ecNumber>
        </recommendedName>
        <alternativeName>
            <fullName evidence="7">Adenylyl transferase</fullName>
            <shortName evidence="7">AT</shortName>
            <shortName evidence="7">AT-C</shortName>
        </alternativeName>
    </domain>
</protein>
<dbReference type="PANTHER" id="PTHR30621">
    <property type="entry name" value="GLUTAMINE SYNTHETASE ADENYLYLTRANSFERASE"/>
    <property type="match status" value="1"/>
</dbReference>
<dbReference type="PANTHER" id="PTHR30621:SF0">
    <property type="entry name" value="BIFUNCTIONAL GLUTAMINE SYNTHETASE ADENYLYLTRANSFERASE_ADENYLYL-REMOVING ENZYME"/>
    <property type="match status" value="1"/>
</dbReference>
<feature type="region of interest" description="Adenylyl transferase" evidence="7">
    <location>
        <begin position="464"/>
        <end position="962"/>
    </location>
</feature>
<dbReference type="OrthoDB" id="9759366at2"/>
<comment type="function">
    <text evidence="7">Involved in the regulation of glutamine synthetase GlnA, a key enzyme in the process to assimilate ammonia. When cellular nitrogen levels are high, the C-terminal adenylyl transferase (AT) inactivates GlnA by covalent transfer of an adenylyl group from ATP to specific tyrosine residue of GlnA, thus reducing its activity. Conversely, when nitrogen levels are low, the N-terminal adenylyl removase (AR) activates GlnA by removing the adenylyl group by phosphorolysis, increasing its activity. The regulatory region of GlnE binds the signal transduction protein PII (GlnB) which indicates the nitrogen status of the cell.</text>
</comment>
<comment type="catalytic activity">
    <reaction evidence="7">
        <text>[glutamine synthetase]-O(4)-(5'-adenylyl)-L-tyrosine + phosphate = [glutamine synthetase]-L-tyrosine + ADP</text>
        <dbReference type="Rhea" id="RHEA:43716"/>
        <dbReference type="Rhea" id="RHEA-COMP:10660"/>
        <dbReference type="Rhea" id="RHEA-COMP:10661"/>
        <dbReference type="ChEBI" id="CHEBI:43474"/>
        <dbReference type="ChEBI" id="CHEBI:46858"/>
        <dbReference type="ChEBI" id="CHEBI:83624"/>
        <dbReference type="ChEBI" id="CHEBI:456216"/>
        <dbReference type="EC" id="2.7.7.89"/>
    </reaction>
</comment>
<reference evidence="10 11" key="1">
    <citation type="submission" date="2018-05" db="EMBL/GenBank/DDBJ databases">
        <title>Genomic Encyclopedia of Type Strains, Phase IV (KMG-IV): sequencing the most valuable type-strain genomes for metagenomic binning, comparative biology and taxonomic classification.</title>
        <authorList>
            <person name="Goeker M."/>
        </authorList>
    </citation>
    <scope>NUCLEOTIDE SEQUENCE [LARGE SCALE GENOMIC DNA]</scope>
    <source>
        <strain evidence="10 11">DSM 23606</strain>
    </source>
</reference>
<evidence type="ECO:0000256" key="7">
    <source>
        <dbReference type="HAMAP-Rule" id="MF_00802"/>
    </source>
</evidence>
<keyword evidence="2 7" id="KW-0548">Nucleotidyltransferase</keyword>
<dbReference type="InterPro" id="IPR023057">
    <property type="entry name" value="GlnE"/>
</dbReference>
<accession>A0A317MW53</accession>
<dbReference type="SUPFAM" id="SSF81593">
    <property type="entry name" value="Nucleotidyltransferase substrate binding subunit/domain"/>
    <property type="match status" value="2"/>
</dbReference>
<dbReference type="AlphaFoldDB" id="A0A317MW53"/>
<dbReference type="InterPro" id="IPR013546">
    <property type="entry name" value="PII_UdlTrfase/GS_AdlTrfase"/>
</dbReference>
<name>A0A317MW53_9GAMM</name>
<organism evidence="10 11">
    <name type="scientific">Plasticicumulans acidivorans</name>
    <dbReference type="NCBI Taxonomy" id="886464"/>
    <lineage>
        <taxon>Bacteria</taxon>
        <taxon>Pseudomonadati</taxon>
        <taxon>Pseudomonadota</taxon>
        <taxon>Gammaproteobacteria</taxon>
        <taxon>Candidatus Competibacteraceae</taxon>
        <taxon>Plasticicumulans</taxon>
    </lineage>
</organism>
<dbReference type="InterPro" id="IPR043519">
    <property type="entry name" value="NT_sf"/>
</dbReference>
<evidence type="ECO:0000256" key="1">
    <source>
        <dbReference type="ARBA" id="ARBA00022679"/>
    </source>
</evidence>
<dbReference type="HAMAP" id="MF_00802">
    <property type="entry name" value="GlnE"/>
    <property type="match status" value="1"/>
</dbReference>
<dbReference type="EMBL" id="QGTJ01000004">
    <property type="protein sequence ID" value="PWV62507.1"/>
    <property type="molecule type" value="Genomic_DNA"/>
</dbReference>
<evidence type="ECO:0000256" key="6">
    <source>
        <dbReference type="ARBA" id="ARBA00023268"/>
    </source>
</evidence>
<dbReference type="GO" id="GO:0008882">
    <property type="term" value="F:[glutamate-ammonia-ligase] adenylyltransferase activity"/>
    <property type="evidence" value="ECO:0007669"/>
    <property type="project" value="UniProtKB-UniRule"/>
</dbReference>
<keyword evidence="5 7" id="KW-0460">Magnesium</keyword>
<gene>
    <name evidence="7" type="primary">glnE</name>
    <name evidence="10" type="ORF">C7443_104303</name>
</gene>
<proteinExistence type="inferred from homology"/>
<feature type="domain" description="PII-uridylyltransferase/Glutamine-synthetase adenylyltransferase" evidence="9">
    <location>
        <begin position="311"/>
        <end position="449"/>
    </location>
</feature>
<dbReference type="GO" id="GO:0047388">
    <property type="term" value="F:[glutamine synthetase]-adenylyl-L-tyrosine phosphorylase activity"/>
    <property type="evidence" value="ECO:0007669"/>
    <property type="project" value="UniProtKB-EC"/>
</dbReference>
<dbReference type="FunFam" id="3.30.460.10:FF:000009">
    <property type="entry name" value="Bifunctional glutamine synthetase adenylyltransferase/adenylyl-removing enzyme"/>
    <property type="match status" value="2"/>
</dbReference>
<dbReference type="Pfam" id="PF08335">
    <property type="entry name" value="GlnD_UR_UTase"/>
    <property type="match status" value="2"/>
</dbReference>
<dbReference type="Pfam" id="PF03710">
    <property type="entry name" value="GlnE"/>
    <property type="match status" value="2"/>
</dbReference>
<evidence type="ECO:0000256" key="3">
    <source>
        <dbReference type="ARBA" id="ARBA00022741"/>
    </source>
</evidence>
<dbReference type="CDD" id="cd05401">
    <property type="entry name" value="NT_GlnE_GlnD_like"/>
    <property type="match status" value="2"/>
</dbReference>
<feature type="region of interest" description="Adenylyl removase" evidence="7">
    <location>
        <begin position="1"/>
        <end position="454"/>
    </location>
</feature>
<dbReference type="EC" id="2.7.7.89" evidence="7"/>
<evidence type="ECO:0000259" key="9">
    <source>
        <dbReference type="Pfam" id="PF08335"/>
    </source>
</evidence>
<dbReference type="SUPFAM" id="SSF81301">
    <property type="entry name" value="Nucleotidyltransferase"/>
    <property type="match status" value="2"/>
</dbReference>
<dbReference type="GO" id="GO:0016874">
    <property type="term" value="F:ligase activity"/>
    <property type="evidence" value="ECO:0007669"/>
    <property type="project" value="UniProtKB-KW"/>
</dbReference>
<dbReference type="InterPro" id="IPR005190">
    <property type="entry name" value="GlnE_rpt_dom"/>
</dbReference>
<dbReference type="GO" id="GO:0000820">
    <property type="term" value="P:regulation of glutamine family amino acid metabolic process"/>
    <property type="evidence" value="ECO:0007669"/>
    <property type="project" value="UniProtKB-UniRule"/>
</dbReference>
<evidence type="ECO:0000256" key="4">
    <source>
        <dbReference type="ARBA" id="ARBA00022840"/>
    </source>
</evidence>
<dbReference type="EC" id="2.7.7.42" evidence="7"/>